<dbReference type="PANTHER" id="PTHR38687">
    <property type="entry name" value="CELL DIVISION PROTEIN DEDD-RELATED"/>
    <property type="match status" value="1"/>
</dbReference>
<feature type="region of interest" description="Disordered" evidence="1">
    <location>
        <begin position="116"/>
        <end position="168"/>
    </location>
</feature>
<feature type="region of interest" description="Disordered" evidence="1">
    <location>
        <begin position="48"/>
        <end position="88"/>
    </location>
</feature>
<dbReference type="SUPFAM" id="SSF110997">
    <property type="entry name" value="Sporulation related repeat"/>
    <property type="match status" value="1"/>
</dbReference>
<dbReference type="PROSITE" id="PS51724">
    <property type="entry name" value="SPOR"/>
    <property type="match status" value="1"/>
</dbReference>
<feature type="compositionally biased region" description="Low complexity" evidence="1">
    <location>
        <begin position="116"/>
        <end position="142"/>
    </location>
</feature>
<evidence type="ECO:0000313" key="4">
    <source>
        <dbReference type="EMBL" id="MDM0044882.1"/>
    </source>
</evidence>
<sequence>MASTKRKKQSGNTFIGLVIGLVLGLGIALGVAVYVTKVPIPFIAKTQRLGPSDESEAQRNRDWDPNAPLAGKAGQRPPASTVTTTNVPGASSAPAVGGVVGAPAAGSGLSAPAVVGGAGTAPVAPTRPPRSVSGVSPDSSDPIGDLARSRMGAGGASSGTAVASATPSADAGPDPFIYFVQAGAFRTPEDAEAQRAKLSLMGVQARVTEREQSGRTVYRVRTGPFGKKEEADRMKERLDGSGMEAALVRVQR</sequence>
<dbReference type="InterPro" id="IPR007730">
    <property type="entry name" value="SPOR-like_dom"/>
</dbReference>
<comment type="caution">
    <text evidence="4">The sequence shown here is derived from an EMBL/GenBank/DDBJ whole genome shotgun (WGS) entry which is preliminary data.</text>
</comment>
<keyword evidence="2" id="KW-1133">Transmembrane helix</keyword>
<keyword evidence="2" id="KW-0472">Membrane</keyword>
<feature type="transmembrane region" description="Helical" evidence="2">
    <location>
        <begin position="12"/>
        <end position="35"/>
    </location>
</feature>
<protein>
    <submittedName>
        <fullName evidence="4">SPOR domain-containing protein</fullName>
    </submittedName>
</protein>
<dbReference type="InterPro" id="IPR036680">
    <property type="entry name" value="SPOR-like_sf"/>
</dbReference>
<dbReference type="EMBL" id="JASZYV010000002">
    <property type="protein sequence ID" value="MDM0044882.1"/>
    <property type="molecule type" value="Genomic_DNA"/>
</dbReference>
<keyword evidence="2" id="KW-0812">Transmembrane</keyword>
<organism evidence="4 5">
    <name type="scientific">Variovorax dokdonensis</name>
    <dbReference type="NCBI Taxonomy" id="344883"/>
    <lineage>
        <taxon>Bacteria</taxon>
        <taxon>Pseudomonadati</taxon>
        <taxon>Pseudomonadota</taxon>
        <taxon>Betaproteobacteria</taxon>
        <taxon>Burkholderiales</taxon>
        <taxon>Comamonadaceae</taxon>
        <taxon>Variovorax</taxon>
    </lineage>
</organism>
<proteinExistence type="predicted"/>
<evidence type="ECO:0000256" key="2">
    <source>
        <dbReference type="SAM" id="Phobius"/>
    </source>
</evidence>
<dbReference type="PANTHER" id="PTHR38687:SF1">
    <property type="entry name" value="CELL DIVISION PROTEIN DEDD"/>
    <property type="match status" value="1"/>
</dbReference>
<evidence type="ECO:0000256" key="1">
    <source>
        <dbReference type="SAM" id="MobiDB-lite"/>
    </source>
</evidence>
<dbReference type="Proteomes" id="UP001174908">
    <property type="component" value="Unassembled WGS sequence"/>
</dbReference>
<feature type="compositionally biased region" description="Low complexity" evidence="1">
    <location>
        <begin position="158"/>
        <end position="168"/>
    </location>
</feature>
<evidence type="ECO:0000313" key="5">
    <source>
        <dbReference type="Proteomes" id="UP001174908"/>
    </source>
</evidence>
<dbReference type="Gene3D" id="3.30.70.1070">
    <property type="entry name" value="Sporulation related repeat"/>
    <property type="match status" value="1"/>
</dbReference>
<name>A0ABT7NAB5_9BURK</name>
<feature type="domain" description="SPOR" evidence="3">
    <location>
        <begin position="172"/>
        <end position="251"/>
    </location>
</feature>
<dbReference type="Pfam" id="PF05036">
    <property type="entry name" value="SPOR"/>
    <property type="match status" value="1"/>
</dbReference>
<dbReference type="RefSeq" id="WP_286659993.1">
    <property type="nucleotide sequence ID" value="NZ_JASZYV010000002.1"/>
</dbReference>
<accession>A0ABT7NAB5</accession>
<evidence type="ECO:0000259" key="3">
    <source>
        <dbReference type="PROSITE" id="PS51724"/>
    </source>
</evidence>
<dbReference type="InterPro" id="IPR052521">
    <property type="entry name" value="Cell_div_SPOR-domain"/>
</dbReference>
<keyword evidence="5" id="KW-1185">Reference proteome</keyword>
<reference evidence="4" key="1">
    <citation type="submission" date="2023-06" db="EMBL/GenBank/DDBJ databases">
        <authorList>
            <person name="Jiang Y."/>
            <person name="Liu Q."/>
        </authorList>
    </citation>
    <scope>NUCLEOTIDE SEQUENCE</scope>
    <source>
        <strain evidence="4">CGMCC 1.12089</strain>
    </source>
</reference>
<gene>
    <name evidence="4" type="ORF">QTH91_10335</name>
</gene>